<sequence length="205" mass="23296">MSLRQLYRRSRALLRDGDLLQAVRAELAYELSSPSSSPPQSIEVGDTVDGFVLECDDPKTKDVFLRKSDEEEVAVSAKLGRLFFGEENAMDWNVRMKVCVKRPKAEPLLHFDCSVFAGEGFGSSDFRIRRVAYHSSQDSLEAFKYRGPKFRSLDPNLQGALKEYLIARGVGAELTDFLLKRLHSKDQNQYVTWLRTMESLLANQP</sequence>
<dbReference type="InterPro" id="IPR003428">
    <property type="entry name" value="MAM33"/>
</dbReference>
<keyword evidence="1" id="KW-1185">Reference proteome</keyword>
<accession>A0AB40BJG9</accession>
<dbReference type="PANTHER" id="PTHR10826:SF1">
    <property type="entry name" value="COMPLEMENT COMPONENT 1 Q SUBCOMPONENT-BINDING PROTEIN, MITOCHONDRIAL"/>
    <property type="match status" value="1"/>
</dbReference>
<dbReference type="Proteomes" id="UP001515500">
    <property type="component" value="Chromosome 6"/>
</dbReference>
<dbReference type="SUPFAM" id="SSF54529">
    <property type="entry name" value="Mitochondrial glycoprotein MAM33-like"/>
    <property type="match status" value="1"/>
</dbReference>
<dbReference type="GeneID" id="120262920"/>
<dbReference type="AlphaFoldDB" id="A0AB40BJG9"/>
<dbReference type="Gene3D" id="3.10.280.10">
    <property type="entry name" value="Mitochondrial glycoprotein"/>
    <property type="match status" value="1"/>
</dbReference>
<protein>
    <submittedName>
        <fullName evidence="2">Uncharacterized protein LOC120262920</fullName>
    </submittedName>
</protein>
<proteinExistence type="predicted"/>
<evidence type="ECO:0000313" key="1">
    <source>
        <dbReference type="Proteomes" id="UP001515500"/>
    </source>
</evidence>
<organism evidence="1 2">
    <name type="scientific">Dioscorea cayennensis subsp. rotundata</name>
    <name type="common">White Guinea yam</name>
    <name type="synonym">Dioscorea rotundata</name>
    <dbReference type="NCBI Taxonomy" id="55577"/>
    <lineage>
        <taxon>Eukaryota</taxon>
        <taxon>Viridiplantae</taxon>
        <taxon>Streptophyta</taxon>
        <taxon>Embryophyta</taxon>
        <taxon>Tracheophyta</taxon>
        <taxon>Spermatophyta</taxon>
        <taxon>Magnoliopsida</taxon>
        <taxon>Liliopsida</taxon>
        <taxon>Dioscoreales</taxon>
        <taxon>Dioscoreaceae</taxon>
        <taxon>Dioscorea</taxon>
    </lineage>
</organism>
<dbReference type="InterPro" id="IPR036561">
    <property type="entry name" value="MAM33_sf"/>
</dbReference>
<name>A0AB40BJG9_DIOCR</name>
<evidence type="ECO:0000313" key="2">
    <source>
        <dbReference type="RefSeq" id="XP_039126766.1"/>
    </source>
</evidence>
<dbReference type="GO" id="GO:0005759">
    <property type="term" value="C:mitochondrial matrix"/>
    <property type="evidence" value="ECO:0007669"/>
    <property type="project" value="InterPro"/>
</dbReference>
<gene>
    <name evidence="2" type="primary">LOC120262920</name>
</gene>
<reference evidence="2" key="1">
    <citation type="submission" date="2025-08" db="UniProtKB">
        <authorList>
            <consortium name="RefSeq"/>
        </authorList>
    </citation>
    <scope>IDENTIFICATION</scope>
</reference>
<dbReference type="RefSeq" id="XP_039126766.1">
    <property type="nucleotide sequence ID" value="XM_039270832.1"/>
</dbReference>
<dbReference type="Pfam" id="PF02330">
    <property type="entry name" value="MAM33"/>
    <property type="match status" value="1"/>
</dbReference>
<dbReference type="PANTHER" id="PTHR10826">
    <property type="entry name" value="COMPLEMENT COMPONENT 1"/>
    <property type="match status" value="1"/>
</dbReference>